<feature type="transmembrane region" description="Helical" evidence="1">
    <location>
        <begin position="42"/>
        <end position="64"/>
    </location>
</feature>
<evidence type="ECO:0000259" key="2">
    <source>
        <dbReference type="Pfam" id="PF20152"/>
    </source>
</evidence>
<dbReference type="Pfam" id="PF20152">
    <property type="entry name" value="DUF6534"/>
    <property type="match status" value="1"/>
</dbReference>
<feature type="transmembrane region" description="Helical" evidence="1">
    <location>
        <begin position="84"/>
        <end position="104"/>
    </location>
</feature>
<sequence length="303" mass="34266">MGEYDFSVGVLLIGLFFNTYLYGLVTCQFITYGTTKFNDPLWIRFIVWTLFVTDTAHSIIAIYAGYDMCVTNYGNPASLLLVSWTIPVLAIATAFAAILTQAFLGHRVYVFMKSKILSGILGLLSIVAFIFAVYAGYLAIEVKEVTHFNRLEIPVTCWLVLQTATDLILNGLLIYILARQRTGVQRTDTVLKRLIRGAVQSGLFVTVFAMGDLFSFRFRSATNLYAMFAYPIGRVYTNTLMDTLNTRVNLRAIMDTTIDMDATVSPMLFTLIILLISVSERIPYARSSNERERYTTQIRHQKH</sequence>
<dbReference type="STRING" id="68775.A0A5C3LW43"/>
<name>A0A5C3LW43_9AGAR</name>
<keyword evidence="1" id="KW-1133">Transmembrane helix</keyword>
<dbReference type="PANTHER" id="PTHR40465">
    <property type="entry name" value="CHROMOSOME 1, WHOLE GENOME SHOTGUN SEQUENCE"/>
    <property type="match status" value="1"/>
</dbReference>
<evidence type="ECO:0000313" key="4">
    <source>
        <dbReference type="Proteomes" id="UP000308652"/>
    </source>
</evidence>
<dbReference type="AlphaFoldDB" id="A0A5C3LW43"/>
<dbReference type="PANTHER" id="PTHR40465:SF1">
    <property type="entry name" value="DUF6534 DOMAIN-CONTAINING PROTEIN"/>
    <property type="match status" value="1"/>
</dbReference>
<dbReference type="InterPro" id="IPR045339">
    <property type="entry name" value="DUF6534"/>
</dbReference>
<protein>
    <recommendedName>
        <fullName evidence="2">DUF6534 domain-containing protein</fullName>
    </recommendedName>
</protein>
<feature type="transmembrane region" description="Helical" evidence="1">
    <location>
        <begin position="116"/>
        <end position="139"/>
    </location>
</feature>
<feature type="transmembrane region" description="Helical" evidence="1">
    <location>
        <begin position="6"/>
        <end position="30"/>
    </location>
</feature>
<gene>
    <name evidence="3" type="ORF">BDQ12DRAFT_654948</name>
</gene>
<evidence type="ECO:0000256" key="1">
    <source>
        <dbReference type="SAM" id="Phobius"/>
    </source>
</evidence>
<feature type="transmembrane region" description="Helical" evidence="1">
    <location>
        <begin position="159"/>
        <end position="178"/>
    </location>
</feature>
<feature type="domain" description="DUF6534" evidence="2">
    <location>
        <begin position="163"/>
        <end position="248"/>
    </location>
</feature>
<keyword evidence="1" id="KW-0812">Transmembrane</keyword>
<feature type="transmembrane region" description="Helical" evidence="1">
    <location>
        <begin position="264"/>
        <end position="284"/>
    </location>
</feature>
<reference evidence="3 4" key="1">
    <citation type="journal article" date="2019" name="Nat. Ecol. Evol.">
        <title>Megaphylogeny resolves global patterns of mushroom evolution.</title>
        <authorList>
            <person name="Varga T."/>
            <person name="Krizsan K."/>
            <person name="Foldi C."/>
            <person name="Dima B."/>
            <person name="Sanchez-Garcia M."/>
            <person name="Sanchez-Ramirez S."/>
            <person name="Szollosi G.J."/>
            <person name="Szarkandi J.G."/>
            <person name="Papp V."/>
            <person name="Albert L."/>
            <person name="Andreopoulos W."/>
            <person name="Angelini C."/>
            <person name="Antonin V."/>
            <person name="Barry K.W."/>
            <person name="Bougher N.L."/>
            <person name="Buchanan P."/>
            <person name="Buyck B."/>
            <person name="Bense V."/>
            <person name="Catcheside P."/>
            <person name="Chovatia M."/>
            <person name="Cooper J."/>
            <person name="Damon W."/>
            <person name="Desjardin D."/>
            <person name="Finy P."/>
            <person name="Geml J."/>
            <person name="Haridas S."/>
            <person name="Hughes K."/>
            <person name="Justo A."/>
            <person name="Karasinski D."/>
            <person name="Kautmanova I."/>
            <person name="Kiss B."/>
            <person name="Kocsube S."/>
            <person name="Kotiranta H."/>
            <person name="LaButti K.M."/>
            <person name="Lechner B.E."/>
            <person name="Liimatainen K."/>
            <person name="Lipzen A."/>
            <person name="Lukacs Z."/>
            <person name="Mihaltcheva S."/>
            <person name="Morgado L.N."/>
            <person name="Niskanen T."/>
            <person name="Noordeloos M.E."/>
            <person name="Ohm R.A."/>
            <person name="Ortiz-Santana B."/>
            <person name="Ovrebo C."/>
            <person name="Racz N."/>
            <person name="Riley R."/>
            <person name="Savchenko A."/>
            <person name="Shiryaev A."/>
            <person name="Soop K."/>
            <person name="Spirin V."/>
            <person name="Szebenyi C."/>
            <person name="Tomsovsky M."/>
            <person name="Tulloss R.E."/>
            <person name="Uehling J."/>
            <person name="Grigoriev I.V."/>
            <person name="Vagvolgyi C."/>
            <person name="Papp T."/>
            <person name="Martin F.M."/>
            <person name="Miettinen O."/>
            <person name="Hibbett D.S."/>
            <person name="Nagy L.G."/>
        </authorList>
    </citation>
    <scope>NUCLEOTIDE SEQUENCE [LARGE SCALE GENOMIC DNA]</scope>
    <source>
        <strain evidence="3 4">CBS 166.37</strain>
    </source>
</reference>
<keyword evidence="1" id="KW-0472">Membrane</keyword>
<feature type="transmembrane region" description="Helical" evidence="1">
    <location>
        <begin position="198"/>
        <end position="218"/>
    </location>
</feature>
<accession>A0A5C3LW43</accession>
<proteinExistence type="predicted"/>
<keyword evidence="4" id="KW-1185">Reference proteome</keyword>
<dbReference type="Proteomes" id="UP000308652">
    <property type="component" value="Unassembled WGS sequence"/>
</dbReference>
<dbReference type="OrthoDB" id="2562493at2759"/>
<organism evidence="3 4">
    <name type="scientific">Crucibulum laeve</name>
    <dbReference type="NCBI Taxonomy" id="68775"/>
    <lineage>
        <taxon>Eukaryota</taxon>
        <taxon>Fungi</taxon>
        <taxon>Dikarya</taxon>
        <taxon>Basidiomycota</taxon>
        <taxon>Agaricomycotina</taxon>
        <taxon>Agaricomycetes</taxon>
        <taxon>Agaricomycetidae</taxon>
        <taxon>Agaricales</taxon>
        <taxon>Agaricineae</taxon>
        <taxon>Nidulariaceae</taxon>
        <taxon>Crucibulum</taxon>
    </lineage>
</organism>
<dbReference type="EMBL" id="ML213616">
    <property type="protein sequence ID" value="TFK36128.1"/>
    <property type="molecule type" value="Genomic_DNA"/>
</dbReference>
<evidence type="ECO:0000313" key="3">
    <source>
        <dbReference type="EMBL" id="TFK36128.1"/>
    </source>
</evidence>